<feature type="compositionally biased region" description="Polar residues" evidence="2">
    <location>
        <begin position="801"/>
        <end position="817"/>
    </location>
</feature>
<dbReference type="AlphaFoldDB" id="A0A9Q0MPH5"/>
<dbReference type="PROSITE" id="PS50157">
    <property type="entry name" value="ZINC_FINGER_C2H2_2"/>
    <property type="match status" value="2"/>
</dbReference>
<dbReference type="Proteomes" id="UP001151699">
    <property type="component" value="Chromosome C"/>
</dbReference>
<keyword evidence="1" id="KW-0862">Zinc</keyword>
<feature type="region of interest" description="Disordered" evidence="2">
    <location>
        <begin position="468"/>
        <end position="594"/>
    </location>
</feature>
<protein>
    <submittedName>
        <fullName evidence="4">Protein disconnected</fullName>
    </submittedName>
</protein>
<keyword evidence="1" id="KW-0863">Zinc-finger</keyword>
<gene>
    <name evidence="4" type="primary">disco</name>
    <name evidence="4" type="ORF">Bhyg_13889</name>
</gene>
<dbReference type="PANTHER" id="PTHR15021:SF0">
    <property type="entry name" value="DISCO-RELATED, ISOFORM A-RELATED"/>
    <property type="match status" value="1"/>
</dbReference>
<feature type="region of interest" description="Disordered" evidence="2">
    <location>
        <begin position="902"/>
        <end position="922"/>
    </location>
</feature>
<dbReference type="OrthoDB" id="10070972at2759"/>
<evidence type="ECO:0000313" key="5">
    <source>
        <dbReference type="Proteomes" id="UP001151699"/>
    </source>
</evidence>
<evidence type="ECO:0000256" key="1">
    <source>
        <dbReference type="PROSITE-ProRule" id="PRU00042"/>
    </source>
</evidence>
<feature type="compositionally biased region" description="Basic residues" evidence="2">
    <location>
        <begin position="286"/>
        <end position="295"/>
    </location>
</feature>
<feature type="region of interest" description="Disordered" evidence="2">
    <location>
        <begin position="85"/>
        <end position="111"/>
    </location>
</feature>
<dbReference type="InterPro" id="IPR013087">
    <property type="entry name" value="Znf_C2H2_type"/>
</dbReference>
<feature type="compositionally biased region" description="Low complexity" evidence="2">
    <location>
        <begin position="94"/>
        <end position="111"/>
    </location>
</feature>
<feature type="compositionally biased region" description="Polar residues" evidence="2">
    <location>
        <begin position="245"/>
        <end position="254"/>
    </location>
</feature>
<dbReference type="InterPro" id="IPR040436">
    <property type="entry name" value="Disconnected-like"/>
</dbReference>
<dbReference type="SMART" id="SM00355">
    <property type="entry name" value="ZnF_C2H2"/>
    <property type="match status" value="4"/>
</dbReference>
<feature type="region of interest" description="Disordered" evidence="2">
    <location>
        <begin position="797"/>
        <end position="821"/>
    </location>
</feature>
<feature type="compositionally biased region" description="Basic and acidic residues" evidence="2">
    <location>
        <begin position="665"/>
        <end position="675"/>
    </location>
</feature>
<feature type="compositionally biased region" description="Basic and acidic residues" evidence="2">
    <location>
        <begin position="544"/>
        <end position="554"/>
    </location>
</feature>
<evidence type="ECO:0000313" key="4">
    <source>
        <dbReference type="EMBL" id="KAJ6635304.1"/>
    </source>
</evidence>
<name>A0A9Q0MPH5_9DIPT</name>
<reference evidence="4" key="1">
    <citation type="submission" date="2022-07" db="EMBL/GenBank/DDBJ databases">
        <authorList>
            <person name="Trinca V."/>
            <person name="Uliana J.V.C."/>
            <person name="Torres T.T."/>
            <person name="Ward R.J."/>
            <person name="Monesi N."/>
        </authorList>
    </citation>
    <scope>NUCLEOTIDE SEQUENCE</scope>
    <source>
        <strain evidence="4">HSMRA1968</strain>
        <tissue evidence="4">Whole embryos</tissue>
    </source>
</reference>
<dbReference type="EMBL" id="WJQU01000004">
    <property type="protein sequence ID" value="KAJ6635304.1"/>
    <property type="molecule type" value="Genomic_DNA"/>
</dbReference>
<dbReference type="PROSITE" id="PS00028">
    <property type="entry name" value="ZINC_FINGER_C2H2_1"/>
    <property type="match status" value="2"/>
</dbReference>
<feature type="compositionally biased region" description="Polar residues" evidence="2">
    <location>
        <begin position="532"/>
        <end position="543"/>
    </location>
</feature>
<feature type="compositionally biased region" description="Low complexity" evidence="2">
    <location>
        <begin position="299"/>
        <end position="310"/>
    </location>
</feature>
<keyword evidence="5" id="KW-1185">Reference proteome</keyword>
<dbReference type="GO" id="GO:0006355">
    <property type="term" value="P:regulation of DNA-templated transcription"/>
    <property type="evidence" value="ECO:0007669"/>
    <property type="project" value="TreeGrafter"/>
</dbReference>
<dbReference type="GO" id="GO:0008270">
    <property type="term" value="F:zinc ion binding"/>
    <property type="evidence" value="ECO:0007669"/>
    <property type="project" value="UniProtKB-KW"/>
</dbReference>
<dbReference type="Gene3D" id="3.30.160.60">
    <property type="entry name" value="Classic Zinc Finger"/>
    <property type="match status" value="1"/>
</dbReference>
<feature type="compositionally biased region" description="Acidic residues" evidence="2">
    <location>
        <begin position="492"/>
        <end position="515"/>
    </location>
</feature>
<feature type="domain" description="C2H2-type" evidence="3">
    <location>
        <begin position="844"/>
        <end position="867"/>
    </location>
</feature>
<feature type="region of interest" description="Disordered" evidence="2">
    <location>
        <begin position="149"/>
        <end position="198"/>
    </location>
</feature>
<feature type="domain" description="C2H2-type" evidence="3">
    <location>
        <begin position="343"/>
        <end position="371"/>
    </location>
</feature>
<dbReference type="GO" id="GO:0005634">
    <property type="term" value="C:nucleus"/>
    <property type="evidence" value="ECO:0007669"/>
    <property type="project" value="TreeGrafter"/>
</dbReference>
<feature type="compositionally biased region" description="Low complexity" evidence="2">
    <location>
        <begin position="1022"/>
        <end position="1035"/>
    </location>
</feature>
<feature type="region of interest" description="Disordered" evidence="2">
    <location>
        <begin position="1013"/>
        <end position="1067"/>
    </location>
</feature>
<organism evidence="4 5">
    <name type="scientific">Pseudolycoriella hygida</name>
    <dbReference type="NCBI Taxonomy" id="35572"/>
    <lineage>
        <taxon>Eukaryota</taxon>
        <taxon>Metazoa</taxon>
        <taxon>Ecdysozoa</taxon>
        <taxon>Arthropoda</taxon>
        <taxon>Hexapoda</taxon>
        <taxon>Insecta</taxon>
        <taxon>Pterygota</taxon>
        <taxon>Neoptera</taxon>
        <taxon>Endopterygota</taxon>
        <taxon>Diptera</taxon>
        <taxon>Nematocera</taxon>
        <taxon>Sciaroidea</taxon>
        <taxon>Sciaridae</taxon>
        <taxon>Pseudolycoriella</taxon>
    </lineage>
</organism>
<feature type="compositionally biased region" description="Polar residues" evidence="2">
    <location>
        <begin position="560"/>
        <end position="576"/>
    </location>
</feature>
<feature type="region of interest" description="Disordered" evidence="2">
    <location>
        <begin position="245"/>
        <end position="319"/>
    </location>
</feature>
<evidence type="ECO:0000256" key="2">
    <source>
        <dbReference type="SAM" id="MobiDB-lite"/>
    </source>
</evidence>
<evidence type="ECO:0000259" key="3">
    <source>
        <dbReference type="PROSITE" id="PS50157"/>
    </source>
</evidence>
<feature type="compositionally biased region" description="Polar residues" evidence="2">
    <location>
        <begin position="620"/>
        <end position="630"/>
    </location>
</feature>
<proteinExistence type="predicted"/>
<accession>A0A9Q0MPH5</accession>
<keyword evidence="1" id="KW-0479">Metal-binding</keyword>
<feature type="region of interest" description="Disordered" evidence="2">
    <location>
        <begin position="386"/>
        <end position="432"/>
    </location>
</feature>
<dbReference type="PANTHER" id="PTHR15021">
    <property type="entry name" value="DISCONNECTED-RELATED"/>
    <property type="match status" value="1"/>
</dbReference>
<feature type="compositionally biased region" description="Basic and acidic residues" evidence="2">
    <location>
        <begin position="1043"/>
        <end position="1058"/>
    </location>
</feature>
<feature type="region of interest" description="Disordered" evidence="2">
    <location>
        <begin position="611"/>
        <end position="693"/>
    </location>
</feature>
<feature type="compositionally biased region" description="Polar residues" evidence="2">
    <location>
        <begin position="183"/>
        <end position="198"/>
    </location>
</feature>
<comment type="caution">
    <text evidence="4">The sequence shown here is derived from an EMBL/GenBank/DDBJ whole genome shotgun (WGS) entry which is preliminary data.</text>
</comment>
<sequence length="1067" mass="117829">MNKHLEPLSAEQQQSYQQLLELHNTNRSLSNFLTLQKQMVMSPSRRSSPPRLAAHPMNMHLGSLAHTQMQLTSQMHQKLAAGLPPNHLNNFFKSPSSSPSSSSNNITNTSSTSSMVSALANSSSPLNHLQNMQPFDFRRLGAAAAGFASFPSSHQHPRLSPELERHHIQQQIAAAQARRRISESGTSNDKQNIGSSLPNQAAGLMNMAMAGHHLPFHLPPQPTTMSPSFNPLAASLMASSFSNLMSNSNASKNKSPVEPKKEPNSRNREDPTIQNALNLSRDSRSRSPKALHGHMNRLPSTPTMQSPPSSLRKSHSPAKRQWGAVPLNLGTQFINPATGKKRVQCNVCLKTFCDKGALKIHFSAVHLREMHKCTVDGCSMMFSSRRSRNRHSANPNPKLHSPHLRRKISPHDGRSAQPHPLLLQPPPGMMPAGMNSLHPFNPFPLLTPPPDSRHSGLPGMDYKHAGDLMSHGKYSHDDHMKASMSEGSSIHEDDDDDEEGIVVVGDEDDHDDLDDSKEKSDFDSYTAHIRSNVDNQPTDFSLSRSREFPKKSSSDADDLNSGSDTNEDSLSVTDSQSLKDDLNNSSLTTNKRKRKSLNPIRFAVPLMSTMDSMSEDNDSTDMSYNPQPIQEQPEPLVKRPRSVDLPNGRSTSSPPLLSAVNLSVHDNKNEDKSNIKSEPISIKQERSDTCDDQPQNLTLDLSCKKATSTGMEFSANENNNEILAKSEKTFCPTADIKREVVDFESQKKFDETDMSVGALRRLENLSQNHINDLIMTRGNLLGSQFSNLGFMMNATPPSPARSHTLSPANNDTNTNNDSECDDEDYENGMYIDGMDVPIDKDNPRKCAACGKVFQNHFGVKTHYQNVHLKLLHNCNIDGCNAAFPSKRSRDRHSANLNLHRKLLSTSSDRSDEPSPDKSFTSLPNTLQTEFLARLYADTQRLPFSLEAFKNNFPEMNPFSAGLLNGADSRFPTGGHHPPNPFLFPPLGGLPGFPNFSTFAPHLLPHPLNGFSAMNHRRHSSESHSPTSACSPPTSTNVSSPISHHQDDERTTPIDDKMCVPRTPDGLS</sequence>
<feature type="compositionally biased region" description="Basic and acidic residues" evidence="2">
    <location>
        <begin position="255"/>
        <end position="271"/>
    </location>
</feature>